<dbReference type="KEGG" id="cza:CYCME_1782"/>
<evidence type="ECO:0000313" key="11">
    <source>
        <dbReference type="Proteomes" id="UP000015380"/>
    </source>
</evidence>
<evidence type="ECO:0000256" key="1">
    <source>
        <dbReference type="ARBA" id="ARBA00004651"/>
    </source>
</evidence>
<evidence type="ECO:0000256" key="7">
    <source>
        <dbReference type="RuleBase" id="RU000320"/>
    </source>
</evidence>
<feature type="transmembrane region" description="Helical" evidence="8">
    <location>
        <begin position="110"/>
        <end position="127"/>
    </location>
</feature>
<evidence type="ECO:0000313" key="10">
    <source>
        <dbReference type="EMBL" id="AGS40100.1"/>
    </source>
</evidence>
<reference evidence="11" key="2">
    <citation type="journal article" date="2016" name="Environ. Microbiol. Rep.">
        <title>Analysis of defence systems and a conjugative IncP-1 plasmid in the marine polyaromatic hydrocarbons-degrading bacterium Cycloclasticus sp. 78-ME.</title>
        <authorList>
            <person name="Yakimov M.M."/>
            <person name="Crisafi F."/>
            <person name="Messina E."/>
            <person name="Smedile F."/>
            <person name="Lopatina A."/>
            <person name="Denaro R."/>
            <person name="Pieper D.H."/>
            <person name="Golyshin P.N."/>
            <person name="Giuliano L."/>
        </authorList>
    </citation>
    <scope>NUCLEOTIDE SEQUENCE [LARGE SCALE GENOMIC DNA]</scope>
    <source>
        <strain evidence="11">78-ME</strain>
    </source>
</reference>
<dbReference type="PATRIC" id="fig|1198232.3.peg.1758"/>
<evidence type="ECO:0000256" key="6">
    <source>
        <dbReference type="ARBA" id="ARBA00023136"/>
    </source>
</evidence>
<dbReference type="EMBL" id="CP005996">
    <property type="protein sequence ID" value="AGS40100.1"/>
    <property type="molecule type" value="Genomic_DNA"/>
</dbReference>
<gene>
    <name evidence="10" type="ORF">CYCME_1782</name>
</gene>
<comment type="subcellular location">
    <subcellularLocation>
        <location evidence="1">Cell membrane</location>
        <topology evidence="1">Multi-pass membrane protein</topology>
    </subcellularLocation>
    <subcellularLocation>
        <location evidence="7">Membrane</location>
        <topology evidence="7">Multi-pass membrane protein</topology>
    </subcellularLocation>
</comment>
<evidence type="ECO:0000256" key="4">
    <source>
        <dbReference type="ARBA" id="ARBA00022692"/>
    </source>
</evidence>
<feature type="transmembrane region" description="Helical" evidence="8">
    <location>
        <begin position="337"/>
        <end position="356"/>
    </location>
</feature>
<dbReference type="GO" id="GO:0042773">
    <property type="term" value="P:ATP synthesis coupled electron transport"/>
    <property type="evidence" value="ECO:0007669"/>
    <property type="project" value="InterPro"/>
</dbReference>
<organism evidence="10 11">
    <name type="scientific">Cycloclasticus zancles 78-ME</name>
    <dbReference type="NCBI Taxonomy" id="1198232"/>
    <lineage>
        <taxon>Bacteria</taxon>
        <taxon>Pseudomonadati</taxon>
        <taxon>Pseudomonadota</taxon>
        <taxon>Gammaproteobacteria</taxon>
        <taxon>Thiotrichales</taxon>
        <taxon>Piscirickettsiaceae</taxon>
        <taxon>Cycloclasticus</taxon>
    </lineage>
</organism>
<proteinExistence type="inferred from homology"/>
<evidence type="ECO:0000256" key="8">
    <source>
        <dbReference type="SAM" id="Phobius"/>
    </source>
</evidence>
<evidence type="ECO:0000256" key="2">
    <source>
        <dbReference type="ARBA" id="ARBA00005346"/>
    </source>
</evidence>
<keyword evidence="6 8" id="KW-0472">Membrane</keyword>
<name>S5TY50_9GAMM</name>
<protein>
    <submittedName>
        <fullName evidence="10">Formate hydrogenlyase subunit 3/Multisubunit Na+/H+ antiporter, MnhD subunit</fullName>
    </submittedName>
</protein>
<feature type="transmembrane region" description="Helical" evidence="8">
    <location>
        <begin position="239"/>
        <end position="261"/>
    </location>
</feature>
<feature type="domain" description="NADH:quinone oxidoreductase/Mrp antiporter transmembrane" evidence="9">
    <location>
        <begin position="132"/>
        <end position="424"/>
    </location>
</feature>
<dbReference type="eggNOG" id="COG0651">
    <property type="taxonomic scope" value="Bacteria"/>
</dbReference>
<keyword evidence="5 8" id="KW-1133">Transmembrane helix</keyword>
<dbReference type="PANTHER" id="PTHR42703:SF1">
    <property type="entry name" value="NA(+)_H(+) ANTIPORTER SUBUNIT D1"/>
    <property type="match status" value="1"/>
</dbReference>
<dbReference type="InterPro" id="IPR003918">
    <property type="entry name" value="NADH_UbQ_OxRdtase"/>
</dbReference>
<feature type="transmembrane region" description="Helical" evidence="8">
    <location>
        <begin position="77"/>
        <end position="98"/>
    </location>
</feature>
<feature type="transmembrane region" description="Helical" evidence="8">
    <location>
        <begin position="281"/>
        <end position="299"/>
    </location>
</feature>
<comment type="similarity">
    <text evidence="2">Belongs to the CPA3 antiporters (TC 2.A.63) subunit D family.</text>
</comment>
<dbReference type="GO" id="GO:0005886">
    <property type="term" value="C:plasma membrane"/>
    <property type="evidence" value="ECO:0007669"/>
    <property type="project" value="UniProtKB-SubCell"/>
</dbReference>
<sequence length="496" mass="54111">MIESHLSLLLVVLPLMAAPIIAVLPNGRLPWAVSTIVSWSVFYMAAWQLINVSTGHTISYELGGWAPPWGIEYRIDAANALVALVVSGIAALTLPYALKSVIKEIPEKQHALFYTAFMLCLTGLLGIAQTGDIFNLFVFLEISSLSSYALISLGRQRQALTAAYQYLIMGTIGATFFIIGVGLLYAMTGTLNMADLSQRLPELYNHRTIHTAFAFIMVGFALKLALFPLHLWLPNAYTYAPTVVSIFLAATATKVAVYVMLRMVFSVFGFSFIENTPADELFILLCVMGILSMSFYAIYQKDSKRLLAYSSVAQIGYMMLGIGLGSVLGVTATMVHLFNHALMKGALFMAIGALVYRVSSSRLEHFSGLGKQMPWTFGAIVIGGLSLIGVPGTAGFISKWYLVLAAIEKQNWFIVGVILTGSLLAVVYVWKLVEVLYFKVADKPQQGQISATEAPLMMLIPMWVLVLANVYFGFNTELTVGTAEQAVKLLLPGASE</sequence>
<feature type="transmembrane region" description="Helical" evidence="8">
    <location>
        <begin position="133"/>
        <end position="154"/>
    </location>
</feature>
<dbReference type="GO" id="GO:0016829">
    <property type="term" value="F:lyase activity"/>
    <property type="evidence" value="ECO:0007669"/>
    <property type="project" value="UniProtKB-KW"/>
</dbReference>
<dbReference type="InterPro" id="IPR050586">
    <property type="entry name" value="CPA3_Na-H_Antiporter_D"/>
</dbReference>
<dbReference type="PANTHER" id="PTHR42703">
    <property type="entry name" value="NADH DEHYDROGENASE"/>
    <property type="match status" value="1"/>
</dbReference>
<dbReference type="InterPro" id="IPR001750">
    <property type="entry name" value="ND/Mrp_TM"/>
</dbReference>
<dbReference type="PRINTS" id="PR01437">
    <property type="entry name" value="NUOXDRDTASE4"/>
</dbReference>
<dbReference type="GO" id="GO:0008137">
    <property type="term" value="F:NADH dehydrogenase (ubiquinone) activity"/>
    <property type="evidence" value="ECO:0007669"/>
    <property type="project" value="InterPro"/>
</dbReference>
<feature type="transmembrane region" description="Helical" evidence="8">
    <location>
        <begin position="377"/>
        <end position="400"/>
    </location>
</feature>
<feature type="transmembrane region" description="Helical" evidence="8">
    <location>
        <begin position="31"/>
        <end position="50"/>
    </location>
</feature>
<feature type="transmembrane region" description="Helical" evidence="8">
    <location>
        <begin position="208"/>
        <end position="227"/>
    </location>
</feature>
<dbReference type="AlphaFoldDB" id="S5TY50"/>
<evidence type="ECO:0000256" key="3">
    <source>
        <dbReference type="ARBA" id="ARBA00022475"/>
    </source>
</evidence>
<dbReference type="Pfam" id="PF00361">
    <property type="entry name" value="Proton_antipo_M"/>
    <property type="match status" value="1"/>
</dbReference>
<accession>S5TY50</accession>
<reference evidence="10 11" key="1">
    <citation type="submission" date="2013-05" db="EMBL/GenBank/DDBJ databases">
        <title>Between feast and famine: a lifestyle of most important marine PAH-degrading bacterium Cycloclasticus sp. 7ME.</title>
        <authorList>
            <person name="Yakimov M.M."/>
            <person name="Messina E."/>
            <person name="Genovese M."/>
            <person name="Denaro R."/>
            <person name="Crisafi F."/>
            <person name="Russo D."/>
            <person name="Cappello S."/>
            <person name="Santisi S."/>
            <person name="Smedile F."/>
            <person name="Golyshina O.V."/>
            <person name="Tran H."/>
            <person name="Pieper D.H."/>
            <person name="Golyshin P.N."/>
            <person name="Giuliano L."/>
        </authorList>
    </citation>
    <scope>NUCLEOTIDE SEQUENCE [LARGE SCALE GENOMIC DNA]</scope>
    <source>
        <strain evidence="10 11">78-ME</strain>
    </source>
</reference>
<feature type="transmembrane region" description="Helical" evidence="8">
    <location>
        <begin position="454"/>
        <end position="474"/>
    </location>
</feature>
<feature type="transmembrane region" description="Helical" evidence="8">
    <location>
        <begin position="306"/>
        <end position="331"/>
    </location>
</feature>
<keyword evidence="4 7" id="KW-0812">Transmembrane</keyword>
<keyword evidence="10" id="KW-0456">Lyase</keyword>
<feature type="transmembrane region" description="Helical" evidence="8">
    <location>
        <begin position="6"/>
        <end position="24"/>
    </location>
</feature>
<dbReference type="Proteomes" id="UP000015380">
    <property type="component" value="Chromosome"/>
</dbReference>
<feature type="transmembrane region" description="Helical" evidence="8">
    <location>
        <begin position="166"/>
        <end position="188"/>
    </location>
</feature>
<keyword evidence="3" id="KW-1003">Cell membrane</keyword>
<dbReference type="HOGENOM" id="CLU_007100_9_5_6"/>
<evidence type="ECO:0000256" key="5">
    <source>
        <dbReference type="ARBA" id="ARBA00022989"/>
    </source>
</evidence>
<feature type="transmembrane region" description="Helical" evidence="8">
    <location>
        <begin position="412"/>
        <end position="433"/>
    </location>
</feature>
<dbReference type="RefSeq" id="WP_020932775.1">
    <property type="nucleotide sequence ID" value="NC_021917.1"/>
</dbReference>
<evidence type="ECO:0000259" key="9">
    <source>
        <dbReference type="Pfam" id="PF00361"/>
    </source>
</evidence>
<keyword evidence="11" id="KW-1185">Reference proteome</keyword>